<dbReference type="EMBL" id="FNRA01000035">
    <property type="protein sequence ID" value="SEB22396.1"/>
    <property type="molecule type" value="Genomic_DNA"/>
</dbReference>
<keyword evidence="2" id="KW-0808">Transferase</keyword>
<proteinExistence type="predicted"/>
<dbReference type="STRING" id="425514.SAMN05443550_1353"/>
<evidence type="ECO:0000313" key="2">
    <source>
        <dbReference type="EMBL" id="SEB22396.1"/>
    </source>
</evidence>
<dbReference type="PANTHER" id="PTHR22916">
    <property type="entry name" value="GLYCOSYLTRANSFERASE"/>
    <property type="match status" value="1"/>
</dbReference>
<organism evidence="2 3">
    <name type="scientific">Pedobacter hartonius</name>
    <dbReference type="NCBI Taxonomy" id="425514"/>
    <lineage>
        <taxon>Bacteria</taxon>
        <taxon>Pseudomonadati</taxon>
        <taxon>Bacteroidota</taxon>
        <taxon>Sphingobacteriia</taxon>
        <taxon>Sphingobacteriales</taxon>
        <taxon>Sphingobacteriaceae</taxon>
        <taxon>Pedobacter</taxon>
    </lineage>
</organism>
<feature type="domain" description="Glycosyltransferase 2-like" evidence="1">
    <location>
        <begin position="203"/>
        <end position="345"/>
    </location>
</feature>
<dbReference type="CDD" id="cd00761">
    <property type="entry name" value="Glyco_tranf_GTA_type"/>
    <property type="match status" value="2"/>
</dbReference>
<name>A0A1H4HLD4_9SPHI</name>
<feature type="domain" description="Glycosyltransferase 2-like" evidence="1">
    <location>
        <begin position="2"/>
        <end position="103"/>
    </location>
</feature>
<dbReference type="PANTHER" id="PTHR22916:SF3">
    <property type="entry name" value="UDP-GLCNAC:BETAGAL BETA-1,3-N-ACETYLGLUCOSAMINYLTRANSFERASE-LIKE PROTEIN 1"/>
    <property type="match status" value="1"/>
</dbReference>
<dbReference type="GO" id="GO:0016758">
    <property type="term" value="F:hexosyltransferase activity"/>
    <property type="evidence" value="ECO:0007669"/>
    <property type="project" value="UniProtKB-ARBA"/>
</dbReference>
<keyword evidence="3" id="KW-1185">Reference proteome</keyword>
<dbReference type="InterPro" id="IPR029044">
    <property type="entry name" value="Nucleotide-diphossugar_trans"/>
</dbReference>
<evidence type="ECO:0000259" key="1">
    <source>
        <dbReference type="Pfam" id="PF00535"/>
    </source>
</evidence>
<protein>
    <submittedName>
        <fullName evidence="2">Glycosyl transferase family 2</fullName>
    </submittedName>
</protein>
<dbReference type="SUPFAM" id="SSF53448">
    <property type="entry name" value="Nucleotide-diphospho-sugar transferases"/>
    <property type="match status" value="2"/>
</dbReference>
<reference evidence="2 3" key="1">
    <citation type="submission" date="2016-10" db="EMBL/GenBank/DDBJ databases">
        <authorList>
            <person name="de Groot N.N."/>
        </authorList>
    </citation>
    <scope>NUCLEOTIDE SEQUENCE [LARGE SCALE GENOMIC DNA]</scope>
    <source>
        <strain evidence="2 3">DSM 19033</strain>
    </source>
</reference>
<sequence length="395" mass="45803">MIIFDDGVELSSLNILDLPNIHYYYAKASQEIGPKRNFLCSKAQGEIIIHLDDDDWYAPDWISKQVNALNTLNTDITGINNINFFSTVENIFWNYKYTENIKPWIYGGTLAYWKSLWDKNPFKDMQTGEDNDFIFSSKAKIYAHDYTTGYLGLIHGDNIGVRLFENPAEKLQQEKWIKNIQKPEKYHINTVSCLNSNLPLVTCIMPTANRPNFVISAIDNFIKQNYSNKELVIIDDGKESVENLIPNDQQIKYFFSKSLGTIGSKRNIACDKAKGEFIIHWDDDDWYAPDWIVREVEALLNSGADICGIDQVQFFSPSQNEYWMTKNRNSKHPWLTGATLIYRKSFWNMHNFNDLQSGEDDDFVRNSRAKIFAHSYFQGFIATLHDNNTSSIFFE</sequence>
<dbReference type="Proteomes" id="UP000198850">
    <property type="component" value="Unassembled WGS sequence"/>
</dbReference>
<dbReference type="Gene3D" id="3.90.550.10">
    <property type="entry name" value="Spore Coat Polysaccharide Biosynthesis Protein SpsA, Chain A"/>
    <property type="match status" value="2"/>
</dbReference>
<evidence type="ECO:0000313" key="3">
    <source>
        <dbReference type="Proteomes" id="UP000198850"/>
    </source>
</evidence>
<dbReference type="AlphaFoldDB" id="A0A1H4HLD4"/>
<dbReference type="Pfam" id="PF00535">
    <property type="entry name" value="Glycos_transf_2"/>
    <property type="match status" value="2"/>
</dbReference>
<gene>
    <name evidence="2" type="ORF">SAMN05443550_1353</name>
</gene>
<dbReference type="InterPro" id="IPR001173">
    <property type="entry name" value="Glyco_trans_2-like"/>
</dbReference>
<accession>A0A1H4HLD4</accession>